<feature type="region of interest" description="Disordered" evidence="2">
    <location>
        <begin position="1"/>
        <end position="30"/>
    </location>
</feature>
<organism evidence="4 5">
    <name type="scientific">Diaporthe vaccinii</name>
    <dbReference type="NCBI Taxonomy" id="105482"/>
    <lineage>
        <taxon>Eukaryota</taxon>
        <taxon>Fungi</taxon>
        <taxon>Dikarya</taxon>
        <taxon>Ascomycota</taxon>
        <taxon>Pezizomycotina</taxon>
        <taxon>Sordariomycetes</taxon>
        <taxon>Sordariomycetidae</taxon>
        <taxon>Diaporthales</taxon>
        <taxon>Diaporthaceae</taxon>
        <taxon>Diaporthe</taxon>
        <taxon>Diaporthe eres species complex</taxon>
    </lineage>
</organism>
<evidence type="ECO:0000313" key="5">
    <source>
        <dbReference type="Proteomes" id="UP001600888"/>
    </source>
</evidence>
<evidence type="ECO:0000256" key="1">
    <source>
        <dbReference type="ARBA" id="ARBA00023242"/>
    </source>
</evidence>
<proteinExistence type="predicted"/>
<evidence type="ECO:0000256" key="2">
    <source>
        <dbReference type="SAM" id="MobiDB-lite"/>
    </source>
</evidence>
<dbReference type="SUPFAM" id="SSF57701">
    <property type="entry name" value="Zn2/Cys6 DNA-binding domain"/>
    <property type="match status" value="1"/>
</dbReference>
<gene>
    <name evidence="4" type="ORF">FJTKL_06474</name>
</gene>
<feature type="domain" description="Zn(2)-C6 fungal-type" evidence="3">
    <location>
        <begin position="38"/>
        <end position="68"/>
    </location>
</feature>
<evidence type="ECO:0000313" key="4">
    <source>
        <dbReference type="EMBL" id="KAL2286977.1"/>
    </source>
</evidence>
<feature type="compositionally biased region" description="Polar residues" evidence="2">
    <location>
        <begin position="135"/>
        <end position="150"/>
    </location>
</feature>
<keyword evidence="1" id="KW-0539">Nucleus</keyword>
<name>A0ABR4EX37_9PEZI</name>
<dbReference type="PROSITE" id="PS00463">
    <property type="entry name" value="ZN2_CY6_FUNGAL_1"/>
    <property type="match status" value="1"/>
</dbReference>
<comment type="caution">
    <text evidence="4">The sequence shown here is derived from an EMBL/GenBank/DDBJ whole genome shotgun (WGS) entry which is preliminary data.</text>
</comment>
<sequence length="396" mass="43338">MSRTPPKYRALAPHAGPPPSLSTSVSDPLPKRKATRIACNECHEKKRKCDGQKPSCTSCKRYQQQCTYRNTSLTVSDEALRDELETLRGRYQVLDSFVTKLRVGPHAYALEALRKLRLSPTKSPTDLEAPVQKTKVASSMSTANGLNSPLSGPDRASCVPPLDACDGAQDMGSSGEEAYHMALAETFQADYCHQPHSTLGESSASPPAASLNPMNIASDPRLKGLDIAFWTAVPVTDVFAADAISSYLRSDHKIWELFDANPFLSDLVAQKSNFCSAFLVNCLLAFASQTYATDSPSATSKVVEFEAAAGILWELDATRLDSETALTGLILLYLCSAARWESDKADGCLRQVFEMAVRMKLFGVEERISDFDMSLLKTDRRSSMVHAAWGAFNTMR</sequence>
<feature type="region of interest" description="Disordered" evidence="2">
    <location>
        <begin position="121"/>
        <end position="153"/>
    </location>
</feature>
<dbReference type="EMBL" id="JBAWTH010000022">
    <property type="protein sequence ID" value="KAL2286977.1"/>
    <property type="molecule type" value="Genomic_DNA"/>
</dbReference>
<dbReference type="PROSITE" id="PS50048">
    <property type="entry name" value="ZN2_CY6_FUNGAL_2"/>
    <property type="match status" value="1"/>
</dbReference>
<keyword evidence="5" id="KW-1185">Reference proteome</keyword>
<dbReference type="Proteomes" id="UP001600888">
    <property type="component" value="Unassembled WGS sequence"/>
</dbReference>
<evidence type="ECO:0000259" key="3">
    <source>
        <dbReference type="PROSITE" id="PS50048"/>
    </source>
</evidence>
<protein>
    <recommendedName>
        <fullName evidence="3">Zn(2)-C6 fungal-type domain-containing protein</fullName>
    </recommendedName>
</protein>
<dbReference type="CDD" id="cd12148">
    <property type="entry name" value="fungal_TF_MHR"/>
    <property type="match status" value="1"/>
</dbReference>
<reference evidence="4 5" key="1">
    <citation type="submission" date="2024-03" db="EMBL/GenBank/DDBJ databases">
        <title>A high-quality draft genome sequence of Diaporthe vaccinii, a causative agent of upright dieback and viscid rot disease in cranberry plants.</title>
        <authorList>
            <person name="Sarrasin M."/>
            <person name="Lang B.F."/>
            <person name="Burger G."/>
        </authorList>
    </citation>
    <scope>NUCLEOTIDE SEQUENCE [LARGE SCALE GENOMIC DNA]</scope>
    <source>
        <strain evidence="4 5">IS7</strain>
    </source>
</reference>
<dbReference type="CDD" id="cd00067">
    <property type="entry name" value="GAL4"/>
    <property type="match status" value="1"/>
</dbReference>
<dbReference type="InterPro" id="IPR001138">
    <property type="entry name" value="Zn2Cys6_DnaBD"/>
</dbReference>
<accession>A0ABR4EX37</accession>
<dbReference type="PANTHER" id="PTHR47256:SF1">
    <property type="entry name" value="ZN(II)2CYS6 TRANSCRIPTION FACTOR (EUROFUNG)"/>
    <property type="match status" value="1"/>
</dbReference>
<dbReference type="PANTHER" id="PTHR47256">
    <property type="entry name" value="ZN(II)2CYS6 TRANSCRIPTION FACTOR (EUROFUNG)-RELATED"/>
    <property type="match status" value="1"/>
</dbReference>
<dbReference type="InterPro" id="IPR036864">
    <property type="entry name" value="Zn2-C6_fun-type_DNA-bd_sf"/>
</dbReference>
<dbReference type="SMART" id="SM00066">
    <property type="entry name" value="GAL4"/>
    <property type="match status" value="1"/>
</dbReference>
<dbReference type="Gene3D" id="4.10.240.10">
    <property type="entry name" value="Zn(2)-C6 fungal-type DNA-binding domain"/>
    <property type="match status" value="1"/>
</dbReference>
<dbReference type="InterPro" id="IPR053187">
    <property type="entry name" value="Notoamide_regulator"/>
</dbReference>
<dbReference type="Pfam" id="PF00172">
    <property type="entry name" value="Zn_clus"/>
    <property type="match status" value="1"/>
</dbReference>